<organism evidence="1 2">
    <name type="scientific">Dimorphilus gyrociliatus</name>
    <dbReference type="NCBI Taxonomy" id="2664684"/>
    <lineage>
        <taxon>Eukaryota</taxon>
        <taxon>Metazoa</taxon>
        <taxon>Spiralia</taxon>
        <taxon>Lophotrochozoa</taxon>
        <taxon>Annelida</taxon>
        <taxon>Polychaeta</taxon>
        <taxon>Polychaeta incertae sedis</taxon>
        <taxon>Dinophilidae</taxon>
        <taxon>Dimorphilus</taxon>
    </lineage>
</organism>
<comment type="caution">
    <text evidence="1">The sequence shown here is derived from an EMBL/GenBank/DDBJ whole genome shotgun (WGS) entry which is preliminary data.</text>
</comment>
<reference evidence="1 2" key="1">
    <citation type="submission" date="2020-08" db="EMBL/GenBank/DDBJ databases">
        <authorList>
            <person name="Hejnol A."/>
        </authorList>
    </citation>
    <scope>NUCLEOTIDE SEQUENCE [LARGE SCALE GENOMIC DNA]</scope>
</reference>
<dbReference type="EMBL" id="CAJFCJ010000003">
    <property type="protein sequence ID" value="CAD5113304.1"/>
    <property type="molecule type" value="Genomic_DNA"/>
</dbReference>
<dbReference type="AlphaFoldDB" id="A0A7I8VDG6"/>
<dbReference type="Proteomes" id="UP000549394">
    <property type="component" value="Unassembled WGS sequence"/>
</dbReference>
<proteinExistence type="predicted"/>
<evidence type="ECO:0000313" key="2">
    <source>
        <dbReference type="Proteomes" id="UP000549394"/>
    </source>
</evidence>
<evidence type="ECO:0000313" key="1">
    <source>
        <dbReference type="EMBL" id="CAD5113304.1"/>
    </source>
</evidence>
<protein>
    <submittedName>
        <fullName evidence="1">DgyrCDS2481</fullName>
    </submittedName>
</protein>
<keyword evidence="2" id="KW-1185">Reference proteome</keyword>
<gene>
    <name evidence="1" type="ORF">DGYR_LOCUS2322</name>
</gene>
<accession>A0A7I8VDG6</accession>
<name>A0A7I8VDG6_9ANNE</name>
<sequence length="589" mass="69263">MGTIDEINKVKVDIVRRMKYPRKRYLIQNSPPTEEEYELALESVDLCWEAFLNYKNKNDLIKFLKHNFEMFYELSLRRTALIDNSTDQFKIRQMKNIARYYIIKNHGTVTRPSFDFIGPLKVCGVHRDVKYCYEWCKILQEIGDDCFKFSLIGDSRKAYFYGCVFLKSTVAKIYGENEKYKPILTQIALKLLDVEFQCYLDDKSFDLWESRLTTAYMIVPDIKRMDQSFSHLYLRLAEIWRDGNQINMALRCIELAEDRQNEEVFEGKRSQLDQNVLTLKRELQDMWMSRQKGDGNEIIDNYYLKEASTYLSCTELCFDSAEDSENFETNQKIRYIWKKEAAELCWLEWLEINSTYFDNEIREHLSTIISDFIRVTIKRQKHKEDRYLIMTAATAICRLGLINCVSRNIVKDIETLFDKCNIPPTENDLFKIATICKFLGNECYRYDNRLTNSIKAFNSGTELLDLLKKKFGSSAAQDRKVRQLAVHLRRNKALAQLKLAKEEPDYYCDVALKSAQEALYLSPPADIEGMTFYVIAKIYKEKNEILKALSYALDAKQCEVLSIQEGMKTRIDPSIDQLERELSMKFSEI</sequence>